<evidence type="ECO:0000256" key="1">
    <source>
        <dbReference type="ARBA" id="ARBA00004141"/>
    </source>
</evidence>
<evidence type="ECO:0000256" key="11">
    <source>
        <dbReference type="ARBA" id="ARBA00023136"/>
    </source>
</evidence>
<keyword evidence="10" id="KW-0443">Lipid metabolism</keyword>
<gene>
    <name evidence="18" type="ORF">DESUT3_22220</name>
</gene>
<dbReference type="PROSITE" id="PS00379">
    <property type="entry name" value="CDP_ALCOHOL_P_TRANSF"/>
    <property type="match status" value="1"/>
</dbReference>
<comment type="subcellular location">
    <subcellularLocation>
        <location evidence="1">Membrane</location>
        <topology evidence="1">Multi-pass membrane protein</topology>
    </subcellularLocation>
</comment>
<keyword evidence="19" id="KW-1185">Reference proteome</keyword>
<dbReference type="InterPro" id="IPR048254">
    <property type="entry name" value="CDP_ALCOHOL_P_TRANSF_CS"/>
</dbReference>
<proteinExistence type="inferred from homology"/>
<sequence length="183" mass="19285">MDARLNLPNVLTLSRILLIPVFLIGIIYNWLSLALALFVLAGLTDLLDGYLARRMHQTTALGAYLDPVADKLLMTVAFIALAATGVVPAWLAVVAVSKDLFISLGAGILYFSGGDFRALPSTLGKTATCLQMVTVAMALLNAVSGLAGEVLPLLFALTGALTVACVLQYIYYGVRRMGSAPPG</sequence>
<evidence type="ECO:0000256" key="7">
    <source>
        <dbReference type="ARBA" id="ARBA00022679"/>
    </source>
</evidence>
<dbReference type="InterPro" id="IPR050324">
    <property type="entry name" value="CDP-alcohol_PTase-I"/>
</dbReference>
<dbReference type="Gene3D" id="1.20.120.1760">
    <property type="match status" value="1"/>
</dbReference>
<name>A0ABM8HWP9_9BACT</name>
<dbReference type="InterPro" id="IPR043130">
    <property type="entry name" value="CDP-OH_PTrfase_TM_dom"/>
</dbReference>
<evidence type="ECO:0000256" key="15">
    <source>
        <dbReference type="NCBIfam" id="TIGR00560"/>
    </source>
</evidence>
<protein>
    <recommendedName>
        <fullName evidence="5 15">CDP-diacylglycerol--glycerol-3-phosphate 3-phosphatidyltransferase</fullName>
        <ecNumber evidence="4 15">2.7.8.5</ecNumber>
    </recommendedName>
</protein>
<evidence type="ECO:0000256" key="14">
    <source>
        <dbReference type="ARBA" id="ARBA00048586"/>
    </source>
</evidence>
<dbReference type="Proteomes" id="UP001319827">
    <property type="component" value="Chromosome"/>
</dbReference>
<dbReference type="InterPro" id="IPR004570">
    <property type="entry name" value="Phosphatidylglycerol_P_synth"/>
</dbReference>
<keyword evidence="8 17" id="KW-0812">Transmembrane</keyword>
<dbReference type="PANTHER" id="PTHR14269">
    <property type="entry name" value="CDP-DIACYLGLYCEROL--GLYCEROL-3-PHOSPHATE 3-PHOSPHATIDYLTRANSFERASE-RELATED"/>
    <property type="match status" value="1"/>
</dbReference>
<reference evidence="18 19" key="1">
    <citation type="journal article" date="2016" name="C (Basel)">
        <title>Selective Growth of and Electricity Production by Marine Exoelectrogenic Bacteria in Self-Aggregated Hydrogel of Microbially Reduced Graphene Oxide.</title>
        <authorList>
            <person name="Yoshida N."/>
            <person name="Goto Y."/>
            <person name="Miyata Y."/>
        </authorList>
    </citation>
    <scope>NUCLEOTIDE SEQUENCE [LARGE SCALE GENOMIC DNA]</scope>
    <source>
        <strain evidence="18 19">NIT-T3</strain>
    </source>
</reference>
<accession>A0ABM8HWP9</accession>
<comment type="pathway">
    <text evidence="2">Phospholipid metabolism; phosphatidylglycerol biosynthesis; phosphatidylglycerol from CDP-diacylglycerol: step 1/2.</text>
</comment>
<feature type="transmembrane region" description="Helical" evidence="17">
    <location>
        <begin position="100"/>
        <end position="119"/>
    </location>
</feature>
<dbReference type="RefSeq" id="WP_221248576.1">
    <property type="nucleotide sequence ID" value="NZ_AP024355.1"/>
</dbReference>
<keyword evidence="6" id="KW-0444">Lipid biosynthesis</keyword>
<dbReference type="Pfam" id="PF01066">
    <property type="entry name" value="CDP-OH_P_transf"/>
    <property type="match status" value="1"/>
</dbReference>
<keyword evidence="11 17" id="KW-0472">Membrane</keyword>
<feature type="transmembrane region" description="Helical" evidence="17">
    <location>
        <begin position="72"/>
        <end position="94"/>
    </location>
</feature>
<evidence type="ECO:0000256" key="16">
    <source>
        <dbReference type="RuleBase" id="RU003750"/>
    </source>
</evidence>
<keyword evidence="9 17" id="KW-1133">Transmembrane helix</keyword>
<evidence type="ECO:0000256" key="8">
    <source>
        <dbReference type="ARBA" id="ARBA00022692"/>
    </source>
</evidence>
<evidence type="ECO:0000256" key="12">
    <source>
        <dbReference type="ARBA" id="ARBA00023209"/>
    </source>
</evidence>
<evidence type="ECO:0000256" key="9">
    <source>
        <dbReference type="ARBA" id="ARBA00022989"/>
    </source>
</evidence>
<comment type="catalytic activity">
    <reaction evidence="14">
        <text>a CDP-1,2-diacyl-sn-glycerol + sn-glycerol 3-phosphate = a 1,2-diacyl-sn-glycero-3-phospho-(1'-sn-glycero-3'-phosphate) + CMP + H(+)</text>
        <dbReference type="Rhea" id="RHEA:12593"/>
        <dbReference type="ChEBI" id="CHEBI:15378"/>
        <dbReference type="ChEBI" id="CHEBI:57597"/>
        <dbReference type="ChEBI" id="CHEBI:58332"/>
        <dbReference type="ChEBI" id="CHEBI:60110"/>
        <dbReference type="ChEBI" id="CHEBI:60377"/>
        <dbReference type="EC" id="2.7.8.5"/>
    </reaction>
</comment>
<evidence type="ECO:0000256" key="3">
    <source>
        <dbReference type="ARBA" id="ARBA00010441"/>
    </source>
</evidence>
<keyword evidence="12" id="KW-0594">Phospholipid biosynthesis</keyword>
<keyword evidence="7 16" id="KW-0808">Transferase</keyword>
<dbReference type="PIRSF" id="PIRSF000847">
    <property type="entry name" value="Phos_ph_gly_syn"/>
    <property type="match status" value="1"/>
</dbReference>
<evidence type="ECO:0000256" key="4">
    <source>
        <dbReference type="ARBA" id="ARBA00013170"/>
    </source>
</evidence>
<dbReference type="PANTHER" id="PTHR14269:SF11">
    <property type="entry name" value="CDP-DIACYLGLYCEROL--GLYCEROL-3-PHOSPHATE 3-PHOSPHATIDYLTRANSFERASE"/>
    <property type="match status" value="1"/>
</dbReference>
<comment type="similarity">
    <text evidence="3 16">Belongs to the CDP-alcohol phosphatidyltransferase class-I family.</text>
</comment>
<dbReference type="InterPro" id="IPR000462">
    <property type="entry name" value="CDP-OH_P_trans"/>
</dbReference>
<dbReference type="EMBL" id="AP024355">
    <property type="protein sequence ID" value="BCR05153.1"/>
    <property type="molecule type" value="Genomic_DNA"/>
</dbReference>
<evidence type="ECO:0000256" key="6">
    <source>
        <dbReference type="ARBA" id="ARBA00022516"/>
    </source>
</evidence>
<evidence type="ECO:0000313" key="18">
    <source>
        <dbReference type="EMBL" id="BCR05153.1"/>
    </source>
</evidence>
<evidence type="ECO:0000313" key="19">
    <source>
        <dbReference type="Proteomes" id="UP001319827"/>
    </source>
</evidence>
<dbReference type="EC" id="2.7.8.5" evidence="4 15"/>
<feature type="transmembrane region" description="Helical" evidence="17">
    <location>
        <begin position="153"/>
        <end position="172"/>
    </location>
</feature>
<evidence type="ECO:0000256" key="13">
    <source>
        <dbReference type="ARBA" id="ARBA00023264"/>
    </source>
</evidence>
<organism evidence="18 19">
    <name type="scientific">Desulfuromonas versatilis</name>
    <dbReference type="NCBI Taxonomy" id="2802975"/>
    <lineage>
        <taxon>Bacteria</taxon>
        <taxon>Pseudomonadati</taxon>
        <taxon>Thermodesulfobacteriota</taxon>
        <taxon>Desulfuromonadia</taxon>
        <taxon>Desulfuromonadales</taxon>
        <taxon>Desulfuromonadaceae</taxon>
        <taxon>Desulfuromonas</taxon>
    </lineage>
</organism>
<evidence type="ECO:0000256" key="17">
    <source>
        <dbReference type="SAM" id="Phobius"/>
    </source>
</evidence>
<reference evidence="18 19" key="2">
    <citation type="journal article" date="2021" name="Int. J. Syst. Evol. Microbiol.">
        <title>Isolation and Polyphasic Characterization of Desulfuromonas versatilis sp. Nov., an Electrogenic Bacteria Capable of Versatile Metabolism Isolated from a Graphene Oxide-Reducing Enrichment Culture.</title>
        <authorList>
            <person name="Xie L."/>
            <person name="Yoshida N."/>
            <person name="Ishii S."/>
            <person name="Meng L."/>
        </authorList>
    </citation>
    <scope>NUCLEOTIDE SEQUENCE [LARGE SCALE GENOMIC DNA]</scope>
    <source>
        <strain evidence="18 19">NIT-T3</strain>
    </source>
</reference>
<keyword evidence="13" id="KW-1208">Phospholipid metabolism</keyword>
<evidence type="ECO:0000256" key="5">
    <source>
        <dbReference type="ARBA" id="ARBA00014944"/>
    </source>
</evidence>
<evidence type="ECO:0000256" key="10">
    <source>
        <dbReference type="ARBA" id="ARBA00023098"/>
    </source>
</evidence>
<dbReference type="NCBIfam" id="TIGR00560">
    <property type="entry name" value="pgsA"/>
    <property type="match status" value="1"/>
</dbReference>
<evidence type="ECO:0000256" key="2">
    <source>
        <dbReference type="ARBA" id="ARBA00005042"/>
    </source>
</evidence>